<dbReference type="Proteomes" id="UP000006057">
    <property type="component" value="Chromosome"/>
</dbReference>
<dbReference type="SUPFAM" id="SSF53448">
    <property type="entry name" value="Nucleotide-diphospho-sugar transferases"/>
    <property type="match status" value="1"/>
</dbReference>
<evidence type="ECO:0000313" key="2">
    <source>
        <dbReference type="EMBL" id="AFM16069.1"/>
    </source>
</evidence>
<dbReference type="PANTHER" id="PTHR43777:SF1">
    <property type="entry name" value="MOLYBDENUM COFACTOR CYTIDYLYLTRANSFERASE"/>
    <property type="match status" value="1"/>
</dbReference>
<accession>I4BFL2</accession>
<gene>
    <name evidence="2" type="ordered locus">Mycch_1261</name>
</gene>
<dbReference type="eggNOG" id="COG2068">
    <property type="taxonomic scope" value="Bacteria"/>
</dbReference>
<name>I4BFL2_MYCCN</name>
<dbReference type="PANTHER" id="PTHR43777">
    <property type="entry name" value="MOLYBDENUM COFACTOR CYTIDYLYLTRANSFERASE"/>
    <property type="match status" value="1"/>
</dbReference>
<dbReference type="InterPro" id="IPR025877">
    <property type="entry name" value="MobA-like_NTP_Trfase"/>
</dbReference>
<dbReference type="GO" id="GO:0016779">
    <property type="term" value="F:nucleotidyltransferase activity"/>
    <property type="evidence" value="ECO:0007669"/>
    <property type="project" value="UniProtKB-ARBA"/>
</dbReference>
<dbReference type="RefSeq" id="WP_014814552.1">
    <property type="nucleotide sequence ID" value="NC_018027.1"/>
</dbReference>
<dbReference type="PATRIC" id="fig|710421.3.peg.1270"/>
<protein>
    <submittedName>
        <fullName evidence="2">Putative MobA-like protein</fullName>
    </submittedName>
</protein>
<dbReference type="KEGG" id="mcb:Mycch_1261"/>
<organism evidence="2 3">
    <name type="scientific">Mycolicibacterium chubuense (strain NBB4)</name>
    <name type="common">Mycobacterium chubuense</name>
    <dbReference type="NCBI Taxonomy" id="710421"/>
    <lineage>
        <taxon>Bacteria</taxon>
        <taxon>Bacillati</taxon>
        <taxon>Actinomycetota</taxon>
        <taxon>Actinomycetes</taxon>
        <taxon>Mycobacteriales</taxon>
        <taxon>Mycobacteriaceae</taxon>
        <taxon>Mycolicibacterium</taxon>
    </lineage>
</organism>
<evidence type="ECO:0000313" key="3">
    <source>
        <dbReference type="Proteomes" id="UP000006057"/>
    </source>
</evidence>
<dbReference type="InterPro" id="IPR029044">
    <property type="entry name" value="Nucleotide-diphossugar_trans"/>
</dbReference>
<dbReference type="EMBL" id="CP003053">
    <property type="protein sequence ID" value="AFM16069.1"/>
    <property type="molecule type" value="Genomic_DNA"/>
</dbReference>
<dbReference type="HOGENOM" id="CLU_061980_2_2_11"/>
<evidence type="ECO:0000259" key="1">
    <source>
        <dbReference type="Pfam" id="PF12804"/>
    </source>
</evidence>
<dbReference type="CDD" id="cd04182">
    <property type="entry name" value="GT_2_like_f"/>
    <property type="match status" value="1"/>
</dbReference>
<feature type="domain" description="MobA-like NTP transferase" evidence="1">
    <location>
        <begin position="15"/>
        <end position="170"/>
    </location>
</feature>
<sequence length="188" mass="19198">MAAISEVRQQDSAAGVVLAAGGGSRYGMPKVLVEDGLWLRSAVAALGDGGCGDVVVVLGAAVVDVPAPARAVVAEDWAAGMSASVRAGLRSLRDDAGYAVITTVDTPDVNSEVVQRVLAAARASSSGLARARYDGRPGHPVVIARRHWPLLLDSLGGDTGAGPFLRARDDVVAVDCADLATGRDIDTR</sequence>
<dbReference type="STRING" id="710421.Mycch_1261"/>
<proteinExistence type="predicted"/>
<dbReference type="AlphaFoldDB" id="I4BFL2"/>
<keyword evidence="3" id="KW-1185">Reference proteome</keyword>
<dbReference type="Gene3D" id="3.90.550.10">
    <property type="entry name" value="Spore Coat Polysaccharide Biosynthesis Protein SpsA, Chain A"/>
    <property type="match status" value="1"/>
</dbReference>
<reference evidence="2 3" key="1">
    <citation type="submission" date="2012-06" db="EMBL/GenBank/DDBJ databases">
        <title>Complete sequence of chromosome of Mycobacterium chubuense NBB4.</title>
        <authorList>
            <consortium name="US DOE Joint Genome Institute"/>
            <person name="Lucas S."/>
            <person name="Han J."/>
            <person name="Lapidus A."/>
            <person name="Cheng J.-F."/>
            <person name="Goodwin L."/>
            <person name="Pitluck S."/>
            <person name="Peters L."/>
            <person name="Mikhailova N."/>
            <person name="Teshima H."/>
            <person name="Detter J.C."/>
            <person name="Han C."/>
            <person name="Tapia R."/>
            <person name="Land M."/>
            <person name="Hauser L."/>
            <person name="Kyrpides N."/>
            <person name="Ivanova N."/>
            <person name="Pagani I."/>
            <person name="Mattes T."/>
            <person name="Holmes A."/>
            <person name="Rutledge P."/>
            <person name="Paulsen I."/>
            <person name="Coleman N."/>
            <person name="Woyke T."/>
        </authorList>
    </citation>
    <scope>NUCLEOTIDE SEQUENCE [LARGE SCALE GENOMIC DNA]</scope>
    <source>
        <strain evidence="2 3">NBB4</strain>
    </source>
</reference>
<dbReference type="OrthoDB" id="4427994at2"/>
<dbReference type="Pfam" id="PF12804">
    <property type="entry name" value="NTP_transf_3"/>
    <property type="match status" value="1"/>
</dbReference>